<keyword evidence="2" id="KW-1185">Reference proteome</keyword>
<dbReference type="EMBL" id="CP111022">
    <property type="protein sequence ID" value="WAR19284.1"/>
    <property type="molecule type" value="Genomic_DNA"/>
</dbReference>
<protein>
    <submittedName>
        <fullName evidence="1">Uncharacterized protein</fullName>
    </submittedName>
</protein>
<reference evidence="1" key="1">
    <citation type="submission" date="2022-11" db="EMBL/GenBank/DDBJ databases">
        <title>Centuries of genome instability and evolution in soft-shell clam transmissible cancer (bioRxiv).</title>
        <authorList>
            <person name="Hart S.F.M."/>
            <person name="Yonemitsu M.A."/>
            <person name="Giersch R.M."/>
            <person name="Beal B.F."/>
            <person name="Arriagada G."/>
            <person name="Davis B.W."/>
            <person name="Ostrander E.A."/>
            <person name="Goff S.P."/>
            <person name="Metzger M.J."/>
        </authorList>
    </citation>
    <scope>NUCLEOTIDE SEQUENCE</scope>
    <source>
        <strain evidence="1">MELC-2E11</strain>
        <tissue evidence="1">Siphon/mantle</tissue>
    </source>
</reference>
<organism evidence="1 2">
    <name type="scientific">Mya arenaria</name>
    <name type="common">Soft-shell clam</name>
    <dbReference type="NCBI Taxonomy" id="6604"/>
    <lineage>
        <taxon>Eukaryota</taxon>
        <taxon>Metazoa</taxon>
        <taxon>Spiralia</taxon>
        <taxon>Lophotrochozoa</taxon>
        <taxon>Mollusca</taxon>
        <taxon>Bivalvia</taxon>
        <taxon>Autobranchia</taxon>
        <taxon>Heteroconchia</taxon>
        <taxon>Euheterodonta</taxon>
        <taxon>Imparidentia</taxon>
        <taxon>Neoheterodontei</taxon>
        <taxon>Myida</taxon>
        <taxon>Myoidea</taxon>
        <taxon>Myidae</taxon>
        <taxon>Mya</taxon>
    </lineage>
</organism>
<sequence length="210" mass="23490">MEMEQACETFKQLMSSVSKGCLLEFLLWTKENVNAYLEEQEKADNTSVLLDAIREDIREALPVEATTSTENILQPITGANSDCEAGTTIHVDAFLYNDDAVDGLVEQGQMSRNYCANCLSRNVKPLTFITHSASVPQIKYMFQFLLSDLRGKTVVDVGSRTGAVLYGISLDLLSWLSPVDTDTARKQAVIRYFSDEESSDLDEIFMYKVI</sequence>
<name>A0ABY7FDN0_MYAAR</name>
<gene>
    <name evidence="1" type="ORF">MAR_001122</name>
</gene>
<dbReference type="PANTHER" id="PTHR43675">
    <property type="entry name" value="ARSENITE METHYLTRANSFERASE"/>
    <property type="match status" value="1"/>
</dbReference>
<dbReference type="Proteomes" id="UP001164746">
    <property type="component" value="Chromosome 11"/>
</dbReference>
<dbReference type="InterPro" id="IPR026669">
    <property type="entry name" value="Arsenite_MeTrfase-like"/>
</dbReference>
<accession>A0ABY7FDN0</accession>
<dbReference type="PANTHER" id="PTHR43675:SF1">
    <property type="entry name" value="RIKEN CDNA 2700097O09 GENE"/>
    <property type="match status" value="1"/>
</dbReference>
<evidence type="ECO:0000313" key="2">
    <source>
        <dbReference type="Proteomes" id="UP001164746"/>
    </source>
</evidence>
<proteinExistence type="predicted"/>
<evidence type="ECO:0000313" key="1">
    <source>
        <dbReference type="EMBL" id="WAR19284.1"/>
    </source>
</evidence>